<comment type="subcellular location">
    <subcellularLocation>
        <location evidence="1">Host cell</location>
    </subcellularLocation>
    <subcellularLocation>
        <location evidence="2">Secreted</location>
    </subcellularLocation>
</comment>
<dbReference type="GO" id="GO:0043657">
    <property type="term" value="C:host cell"/>
    <property type="evidence" value="ECO:0007669"/>
    <property type="project" value="UniProtKB-SubCell"/>
</dbReference>
<reference evidence="6 7" key="1">
    <citation type="submission" date="2019-03" db="EMBL/GenBank/DDBJ databases">
        <authorList>
            <person name="Gaulin E."/>
            <person name="Dumas B."/>
        </authorList>
    </citation>
    <scope>NUCLEOTIDE SEQUENCE [LARGE SCALE GENOMIC DNA]</scope>
    <source>
        <strain evidence="6">CBS 568.67</strain>
    </source>
</reference>
<keyword evidence="7" id="KW-1185">Reference proteome</keyword>
<gene>
    <name evidence="6" type="primary">Aste57867_14128</name>
    <name evidence="5" type="ORF">As57867_014077</name>
    <name evidence="6" type="ORF">ASTE57867_14128</name>
</gene>
<dbReference type="Pfam" id="PF20147">
    <property type="entry name" value="Crinkler"/>
    <property type="match status" value="1"/>
</dbReference>
<sequence length="181" mass="20817">MLTLFCVVVGEGVPFSVKIDAEKTVSELKTLIKKENENTITCDADLLDLYLAKMGDAWLNTADAINVTLDEDGKLSSFDVKDPTFSITNRKHFGANFERKEGDIHVLVVIAPPSPWISQTQLWGFQYAVRQELRELQQGKTNISVAIRYKRRLTLQTHYRSHRWLNWLRCDRYVDAAKIDE</sequence>
<evidence type="ECO:0000256" key="2">
    <source>
        <dbReference type="ARBA" id="ARBA00004613"/>
    </source>
</evidence>
<evidence type="ECO:0000259" key="4">
    <source>
        <dbReference type="Pfam" id="PF20147"/>
    </source>
</evidence>
<dbReference type="OrthoDB" id="74600at2759"/>
<keyword evidence="3" id="KW-0964">Secreted</keyword>
<proteinExistence type="predicted"/>
<evidence type="ECO:0000256" key="3">
    <source>
        <dbReference type="ARBA" id="ARBA00022525"/>
    </source>
</evidence>
<feature type="domain" description="Crinkler effector protein N-terminal" evidence="4">
    <location>
        <begin position="2"/>
        <end position="109"/>
    </location>
</feature>
<evidence type="ECO:0000313" key="5">
    <source>
        <dbReference type="EMBL" id="KAF0695028.1"/>
    </source>
</evidence>
<dbReference type="EMBL" id="CAADRA010005543">
    <property type="protein sequence ID" value="VFT90955.1"/>
    <property type="molecule type" value="Genomic_DNA"/>
</dbReference>
<dbReference type="GO" id="GO:0005576">
    <property type="term" value="C:extracellular region"/>
    <property type="evidence" value="ECO:0007669"/>
    <property type="project" value="UniProtKB-SubCell"/>
</dbReference>
<dbReference type="AlphaFoldDB" id="A0A485L078"/>
<protein>
    <submittedName>
        <fullName evidence="6">Aste57867_14128 protein</fullName>
    </submittedName>
</protein>
<accession>A0A485L078</accession>
<organism evidence="6 7">
    <name type="scientific">Aphanomyces stellatus</name>
    <dbReference type="NCBI Taxonomy" id="120398"/>
    <lineage>
        <taxon>Eukaryota</taxon>
        <taxon>Sar</taxon>
        <taxon>Stramenopiles</taxon>
        <taxon>Oomycota</taxon>
        <taxon>Saprolegniomycetes</taxon>
        <taxon>Saprolegniales</taxon>
        <taxon>Verrucalvaceae</taxon>
        <taxon>Aphanomyces</taxon>
    </lineage>
</organism>
<dbReference type="Proteomes" id="UP000332933">
    <property type="component" value="Unassembled WGS sequence"/>
</dbReference>
<dbReference type="EMBL" id="VJMH01005522">
    <property type="protein sequence ID" value="KAF0695028.1"/>
    <property type="molecule type" value="Genomic_DNA"/>
</dbReference>
<evidence type="ECO:0000313" key="6">
    <source>
        <dbReference type="EMBL" id="VFT90955.1"/>
    </source>
</evidence>
<dbReference type="InterPro" id="IPR045379">
    <property type="entry name" value="Crinkler_N"/>
</dbReference>
<name>A0A485L078_9STRA</name>
<reference evidence="5" key="2">
    <citation type="submission" date="2019-06" db="EMBL/GenBank/DDBJ databases">
        <title>Genomics analysis of Aphanomyces spp. identifies a new class of oomycete effector associated with host adaptation.</title>
        <authorList>
            <person name="Gaulin E."/>
        </authorList>
    </citation>
    <scope>NUCLEOTIDE SEQUENCE</scope>
    <source>
        <strain evidence="5">CBS 578.67</strain>
    </source>
</reference>
<evidence type="ECO:0000256" key="1">
    <source>
        <dbReference type="ARBA" id="ARBA00004340"/>
    </source>
</evidence>
<evidence type="ECO:0000313" key="7">
    <source>
        <dbReference type="Proteomes" id="UP000332933"/>
    </source>
</evidence>